<evidence type="ECO:0000313" key="3">
    <source>
        <dbReference type="Proteomes" id="UP000447833"/>
    </source>
</evidence>
<dbReference type="SUPFAM" id="SSF53335">
    <property type="entry name" value="S-adenosyl-L-methionine-dependent methyltransferases"/>
    <property type="match status" value="1"/>
</dbReference>
<keyword evidence="2" id="KW-0808">Transferase</keyword>
<dbReference type="AlphaFoldDB" id="A0A845F1D7"/>
<dbReference type="InterPro" id="IPR041698">
    <property type="entry name" value="Methyltransf_25"/>
</dbReference>
<protein>
    <submittedName>
        <fullName evidence="2">Methyltransferase domain-containing protein</fullName>
    </submittedName>
</protein>
<dbReference type="GO" id="GO:0008168">
    <property type="term" value="F:methyltransferase activity"/>
    <property type="evidence" value="ECO:0007669"/>
    <property type="project" value="UniProtKB-KW"/>
</dbReference>
<evidence type="ECO:0000313" key="2">
    <source>
        <dbReference type="EMBL" id="MYL64554.1"/>
    </source>
</evidence>
<dbReference type="Gene3D" id="3.40.50.150">
    <property type="entry name" value="Vaccinia Virus protein VP39"/>
    <property type="match status" value="1"/>
</dbReference>
<accession>A0A845F1D7</accession>
<organism evidence="2 3">
    <name type="scientific">Guptibacillus hwajinpoensis</name>
    <dbReference type="NCBI Taxonomy" id="208199"/>
    <lineage>
        <taxon>Bacteria</taxon>
        <taxon>Bacillati</taxon>
        <taxon>Bacillota</taxon>
        <taxon>Bacilli</taxon>
        <taxon>Bacillales</taxon>
        <taxon>Guptibacillaceae</taxon>
        <taxon>Guptibacillus</taxon>
    </lineage>
</organism>
<dbReference type="PANTHER" id="PTHR45036">
    <property type="entry name" value="METHYLTRANSFERASE LIKE 7B"/>
    <property type="match status" value="1"/>
</dbReference>
<feature type="domain" description="Methyltransferase" evidence="1">
    <location>
        <begin position="42"/>
        <end position="133"/>
    </location>
</feature>
<dbReference type="RefSeq" id="WP_160919993.1">
    <property type="nucleotide sequence ID" value="NZ_WMEY01000004.1"/>
</dbReference>
<dbReference type="EMBL" id="WMEY01000004">
    <property type="protein sequence ID" value="MYL64554.1"/>
    <property type="molecule type" value="Genomic_DNA"/>
</dbReference>
<dbReference type="CDD" id="cd02440">
    <property type="entry name" value="AdoMet_MTases"/>
    <property type="match status" value="1"/>
</dbReference>
<evidence type="ECO:0000259" key="1">
    <source>
        <dbReference type="Pfam" id="PF13649"/>
    </source>
</evidence>
<dbReference type="InterPro" id="IPR029063">
    <property type="entry name" value="SAM-dependent_MTases_sf"/>
</dbReference>
<dbReference type="Proteomes" id="UP000447833">
    <property type="component" value="Unassembled WGS sequence"/>
</dbReference>
<proteinExistence type="predicted"/>
<name>A0A845F1D7_9BACL</name>
<keyword evidence="2" id="KW-0489">Methyltransferase</keyword>
<reference evidence="2 3" key="1">
    <citation type="submission" date="2019-11" db="EMBL/GenBank/DDBJ databases">
        <title>Genome sequences of 17 halophilic strains isolated from different environments.</title>
        <authorList>
            <person name="Furrow R.E."/>
        </authorList>
    </citation>
    <scope>NUCLEOTIDE SEQUENCE [LARGE SCALE GENOMIC DNA]</scope>
    <source>
        <strain evidence="2 3">22506_14_FS</strain>
    </source>
</reference>
<comment type="caution">
    <text evidence="2">The sequence shown here is derived from an EMBL/GenBank/DDBJ whole genome shotgun (WGS) entry which is preliminary data.</text>
</comment>
<dbReference type="GO" id="GO:0032259">
    <property type="term" value="P:methylation"/>
    <property type="evidence" value="ECO:0007669"/>
    <property type="project" value="UniProtKB-KW"/>
</dbReference>
<dbReference type="Pfam" id="PF13649">
    <property type="entry name" value="Methyltransf_25"/>
    <property type="match status" value="1"/>
</dbReference>
<dbReference type="InterPro" id="IPR052356">
    <property type="entry name" value="Thiol_S-MT"/>
</dbReference>
<sequence length="203" mass="23147">MNPTKQAKIFDTHAKMYGKRRQKTTIDTKWRHELLAKADGDILELSAGTGTNFPIYQNISSLTAVDFSLEMVRYAREAAKETTYPCTVLHKDVEKLEFEENTFDTVVSTLSMCSYPHPAFVLEQMAKWCKPGGQVLLFEHGVSTNPLVGKLQKKVDPFLSERIGCHVDRDMLDYVKHSSLHVSRIESHLFGMFHLIIATKREV</sequence>
<dbReference type="PANTHER" id="PTHR45036:SF1">
    <property type="entry name" value="METHYLTRANSFERASE LIKE 7A"/>
    <property type="match status" value="1"/>
</dbReference>
<gene>
    <name evidence="2" type="ORF">GLW07_14440</name>
</gene>